<dbReference type="AlphaFoldDB" id="A0A0L8GE33"/>
<evidence type="ECO:0000313" key="2">
    <source>
        <dbReference type="EMBL" id="KOF75183.1"/>
    </source>
</evidence>
<sequence>MWRSLLKNTLSYNHLKCSKDSHPSNAVFSVSHLGLPQNIRSVFLASERYAMEYPLLRPVPPPSSARCLSSLRSLRKFILISIVSCMAVVTLTTMAILLVLSFQVSSPLNPSYDNRVTIPLPNIETGNRNQSDIRRHSTLKNSSFLASSNKTLFSSSISCYNKCWPYTAFRFQSECQNGVCHCQGKGYDPTSCLPIYKNCSIRRNSSNAVAYWHQKIQETFGCHSYKEANSERNSQVYVISTMNEWKAHQPIRLNVTEAMTRQFQPITLVLASYYPAHWFIQIQSGIHLSSILQISTVHFNSGRIFLNGKEVSKQKSLLTKQRSLVGYGDDRYSGHTIQLLQTVDRLAGSITSFSGSQRANFWTLDIS</sequence>
<feature type="transmembrane region" description="Helical" evidence="1">
    <location>
        <begin position="77"/>
        <end position="102"/>
    </location>
</feature>
<proteinExistence type="predicted"/>
<keyword evidence="1" id="KW-0812">Transmembrane</keyword>
<dbReference type="OrthoDB" id="5986449at2759"/>
<evidence type="ECO:0000256" key="1">
    <source>
        <dbReference type="SAM" id="Phobius"/>
    </source>
</evidence>
<reference evidence="2" key="1">
    <citation type="submission" date="2015-07" db="EMBL/GenBank/DDBJ databases">
        <title>MeaNS - Measles Nucleotide Surveillance Program.</title>
        <authorList>
            <person name="Tran T."/>
            <person name="Druce J."/>
        </authorList>
    </citation>
    <scope>NUCLEOTIDE SEQUENCE</scope>
    <source>
        <strain evidence="2">UCB-OBI-ISO-001</strain>
        <tissue evidence="2">Gonad</tissue>
    </source>
</reference>
<dbReference type="OMA" id="MMICANG"/>
<keyword evidence="1" id="KW-1133">Transmembrane helix</keyword>
<protein>
    <submittedName>
        <fullName evidence="2">Uncharacterized protein</fullName>
    </submittedName>
</protein>
<accession>A0A0L8GE33</accession>
<name>A0A0L8GE33_OCTBM</name>
<dbReference type="KEGG" id="obi:106877477"/>
<dbReference type="EMBL" id="KQ422290">
    <property type="protein sequence ID" value="KOF75183.1"/>
    <property type="molecule type" value="Genomic_DNA"/>
</dbReference>
<organism evidence="2">
    <name type="scientific">Octopus bimaculoides</name>
    <name type="common">California two-spotted octopus</name>
    <dbReference type="NCBI Taxonomy" id="37653"/>
    <lineage>
        <taxon>Eukaryota</taxon>
        <taxon>Metazoa</taxon>
        <taxon>Spiralia</taxon>
        <taxon>Lophotrochozoa</taxon>
        <taxon>Mollusca</taxon>
        <taxon>Cephalopoda</taxon>
        <taxon>Coleoidea</taxon>
        <taxon>Octopodiformes</taxon>
        <taxon>Octopoda</taxon>
        <taxon>Incirrata</taxon>
        <taxon>Octopodidae</taxon>
        <taxon>Octopus</taxon>
    </lineage>
</organism>
<keyword evidence="1" id="KW-0472">Membrane</keyword>
<gene>
    <name evidence="2" type="ORF">OCBIM_22035142mg</name>
</gene>